<dbReference type="AlphaFoldDB" id="G7H315"/>
<dbReference type="InterPro" id="IPR036271">
    <property type="entry name" value="Tet_transcr_reg_TetR-rel_C_sf"/>
</dbReference>
<proteinExistence type="predicted"/>
<feature type="compositionally biased region" description="Polar residues" evidence="3">
    <location>
        <begin position="1"/>
        <end position="15"/>
    </location>
</feature>
<dbReference type="PANTHER" id="PTHR30055:SF231">
    <property type="entry name" value="TRANSCRIPTIONAL REGULATORY PROTEIN (PROBABLY DEOR-FAMILY)-RELATED"/>
    <property type="match status" value="1"/>
</dbReference>
<feature type="DNA-binding region" description="H-T-H motif" evidence="2">
    <location>
        <begin position="41"/>
        <end position="60"/>
    </location>
</feature>
<dbReference type="InterPro" id="IPR001647">
    <property type="entry name" value="HTH_TetR"/>
</dbReference>
<dbReference type="RefSeq" id="WP_007322315.1">
    <property type="nucleotide sequence ID" value="NZ_BAEE01000054.1"/>
</dbReference>
<feature type="domain" description="HTH tetR-type" evidence="4">
    <location>
        <begin position="19"/>
        <end position="78"/>
    </location>
</feature>
<evidence type="ECO:0000313" key="5">
    <source>
        <dbReference type="EMBL" id="GAB10240.1"/>
    </source>
</evidence>
<dbReference type="EMBL" id="BAEE01000054">
    <property type="protein sequence ID" value="GAB10240.1"/>
    <property type="molecule type" value="Genomic_DNA"/>
</dbReference>
<evidence type="ECO:0000256" key="3">
    <source>
        <dbReference type="SAM" id="MobiDB-lite"/>
    </source>
</evidence>
<accession>G7H315</accession>
<evidence type="ECO:0000259" key="4">
    <source>
        <dbReference type="PROSITE" id="PS50977"/>
    </source>
</evidence>
<dbReference type="GO" id="GO:0000976">
    <property type="term" value="F:transcription cis-regulatory region binding"/>
    <property type="evidence" value="ECO:0007669"/>
    <property type="project" value="TreeGrafter"/>
</dbReference>
<dbReference type="SUPFAM" id="SSF46689">
    <property type="entry name" value="Homeodomain-like"/>
    <property type="match status" value="1"/>
</dbReference>
<organism evidence="5 6">
    <name type="scientific">Gordonia araii NBRC 100433</name>
    <dbReference type="NCBI Taxonomy" id="1073574"/>
    <lineage>
        <taxon>Bacteria</taxon>
        <taxon>Bacillati</taxon>
        <taxon>Actinomycetota</taxon>
        <taxon>Actinomycetes</taxon>
        <taxon>Mycobacteriales</taxon>
        <taxon>Gordoniaceae</taxon>
        <taxon>Gordonia</taxon>
    </lineage>
</organism>
<keyword evidence="6" id="KW-1185">Reference proteome</keyword>
<dbReference type="STRING" id="1073574.GOARA_054_00160"/>
<dbReference type="SUPFAM" id="SSF48498">
    <property type="entry name" value="Tetracyclin repressor-like, C-terminal domain"/>
    <property type="match status" value="1"/>
</dbReference>
<dbReference type="OrthoDB" id="6929199at2"/>
<dbReference type="InterPro" id="IPR041479">
    <property type="entry name" value="TetR_CgmR_C"/>
</dbReference>
<dbReference type="PROSITE" id="PS50977">
    <property type="entry name" value="HTH_TETR_2"/>
    <property type="match status" value="1"/>
</dbReference>
<protein>
    <submittedName>
        <fullName evidence="5">Putative TetR family transcriptional regulator</fullName>
    </submittedName>
</protein>
<evidence type="ECO:0000256" key="2">
    <source>
        <dbReference type="PROSITE-ProRule" id="PRU00335"/>
    </source>
</evidence>
<gene>
    <name evidence="5" type="ORF">GOARA_054_00160</name>
</gene>
<dbReference type="GO" id="GO:0003700">
    <property type="term" value="F:DNA-binding transcription factor activity"/>
    <property type="evidence" value="ECO:0007669"/>
    <property type="project" value="TreeGrafter"/>
</dbReference>
<dbReference type="Proteomes" id="UP000035088">
    <property type="component" value="Unassembled WGS sequence"/>
</dbReference>
<dbReference type="Pfam" id="PF17937">
    <property type="entry name" value="TetR_C_28"/>
    <property type="match status" value="1"/>
</dbReference>
<dbReference type="InterPro" id="IPR050109">
    <property type="entry name" value="HTH-type_TetR-like_transc_reg"/>
</dbReference>
<dbReference type="PANTHER" id="PTHR30055">
    <property type="entry name" value="HTH-TYPE TRANSCRIPTIONAL REGULATOR RUTR"/>
    <property type="match status" value="1"/>
</dbReference>
<feature type="region of interest" description="Disordered" evidence="3">
    <location>
        <begin position="1"/>
        <end position="21"/>
    </location>
</feature>
<dbReference type="InterPro" id="IPR009057">
    <property type="entry name" value="Homeodomain-like_sf"/>
</dbReference>
<reference evidence="5 6" key="1">
    <citation type="submission" date="2011-11" db="EMBL/GenBank/DDBJ databases">
        <title>Whole genome shotgun sequence of Gordonia araii NBRC 100433.</title>
        <authorList>
            <person name="Yoshida Y."/>
            <person name="Hosoyama A."/>
            <person name="Tsuchikane K."/>
            <person name="Katsumata H."/>
            <person name="Yamazaki S."/>
            <person name="Fujita N."/>
        </authorList>
    </citation>
    <scope>NUCLEOTIDE SEQUENCE [LARGE SCALE GENOMIC DNA]</scope>
    <source>
        <strain evidence="5 6">NBRC 100433</strain>
    </source>
</reference>
<comment type="caution">
    <text evidence="5">The sequence shown here is derived from an EMBL/GenBank/DDBJ whole genome shotgun (WGS) entry which is preliminary data.</text>
</comment>
<sequence>MSVKQGSTRPNSPQVRNPEDRRQRIVEAAAELLTEGGGRLTHRLVAQRADVPLGSTTYYFATLDDLVEQALQHLAVQTDAELDEVAQALADSDGSPEAIAALMHEHLQDADRVRTETTLYAAGIERPELREISRRWFKGLVAVLSEFVDTETAQLMAVFADGVTLHASLHDEPIDRAAIERVTRLLLAGSYGTSPDSTVTETEKS</sequence>
<evidence type="ECO:0000256" key="1">
    <source>
        <dbReference type="ARBA" id="ARBA00023125"/>
    </source>
</evidence>
<name>G7H315_9ACTN</name>
<dbReference type="Gene3D" id="1.10.357.10">
    <property type="entry name" value="Tetracycline Repressor, domain 2"/>
    <property type="match status" value="1"/>
</dbReference>
<evidence type="ECO:0000313" key="6">
    <source>
        <dbReference type="Proteomes" id="UP000035088"/>
    </source>
</evidence>
<keyword evidence="1 2" id="KW-0238">DNA-binding</keyword>